<evidence type="ECO:0000256" key="8">
    <source>
        <dbReference type="ARBA" id="ARBA00023125"/>
    </source>
</evidence>
<keyword evidence="5 11" id="KW-0863">Zinc-finger</keyword>
<feature type="region of interest" description="Disordered" evidence="12">
    <location>
        <begin position="326"/>
        <end position="409"/>
    </location>
</feature>
<evidence type="ECO:0000256" key="3">
    <source>
        <dbReference type="ARBA" id="ARBA00022723"/>
    </source>
</evidence>
<dbReference type="GO" id="GO:0042162">
    <property type="term" value="F:telomeric DNA binding"/>
    <property type="evidence" value="ECO:0007669"/>
    <property type="project" value="TreeGrafter"/>
</dbReference>
<feature type="compositionally biased region" description="Acidic residues" evidence="12">
    <location>
        <begin position="282"/>
        <end position="296"/>
    </location>
</feature>
<dbReference type="InterPro" id="IPR013087">
    <property type="entry name" value="Znf_C2H2_type"/>
</dbReference>
<dbReference type="PROSITE" id="PS50157">
    <property type="entry name" value="ZINC_FINGER_C2H2_2"/>
    <property type="match status" value="7"/>
</dbReference>
<dbReference type="FunFam" id="3.30.160.60:FF:000912">
    <property type="entry name" value="Zinc finger protein 660"/>
    <property type="match status" value="1"/>
</dbReference>
<feature type="domain" description="C2H2-type" evidence="13">
    <location>
        <begin position="562"/>
        <end position="589"/>
    </location>
</feature>
<feature type="region of interest" description="Disordered" evidence="12">
    <location>
        <begin position="282"/>
        <end position="301"/>
    </location>
</feature>
<evidence type="ECO:0000259" key="13">
    <source>
        <dbReference type="PROSITE" id="PS50157"/>
    </source>
</evidence>
<dbReference type="GO" id="GO:0008270">
    <property type="term" value="F:zinc ion binding"/>
    <property type="evidence" value="ECO:0007669"/>
    <property type="project" value="UniProtKB-KW"/>
</dbReference>
<accession>A0AAV1F1S5</accession>
<feature type="domain" description="C2H2-type" evidence="13">
    <location>
        <begin position="534"/>
        <end position="561"/>
    </location>
</feature>
<dbReference type="Proteomes" id="UP001178508">
    <property type="component" value="Chromosome 4"/>
</dbReference>
<keyword evidence="15" id="KW-1185">Reference proteome</keyword>
<dbReference type="FunFam" id="3.30.160.60:FF:000075">
    <property type="entry name" value="Putative zinc finger protein 536"/>
    <property type="match status" value="1"/>
</dbReference>
<dbReference type="Pfam" id="PF14973">
    <property type="entry name" value="TINF2_N"/>
    <property type="match status" value="1"/>
</dbReference>
<feature type="domain" description="C2H2-type" evidence="13">
    <location>
        <begin position="590"/>
        <end position="617"/>
    </location>
</feature>
<dbReference type="Pfam" id="PF00096">
    <property type="entry name" value="zf-C2H2"/>
    <property type="match status" value="4"/>
</dbReference>
<evidence type="ECO:0000256" key="12">
    <source>
        <dbReference type="SAM" id="MobiDB-lite"/>
    </source>
</evidence>
<keyword evidence="9" id="KW-0804">Transcription</keyword>
<feature type="domain" description="C2H2-type" evidence="13">
    <location>
        <begin position="480"/>
        <end position="507"/>
    </location>
</feature>
<dbReference type="GO" id="GO:0000122">
    <property type="term" value="P:negative regulation of transcription by RNA polymerase II"/>
    <property type="evidence" value="ECO:0007669"/>
    <property type="project" value="UniProtKB-ARBA"/>
</dbReference>
<sequence>MKSCASPACYCVSVDHIYSSEMSLSGFSLPPVSLNLLVPPVRLISAFMWRVIQQLNVLQYEKLVDFVTLATEMVPELLSPSQRAQLILGLRARLVLELCRGDGIANLQAIQSHLDKIHACGSELSSSGEMACGDILKTSYTNFAGLVQNLLNIPHEKDYFFREVFPASYGSNFDQRLQQLVSEFLSRLELLLPIPDLQQTAAWLSSTDCVAEEFGLHLSEPSAIKTLLFHHRQLGTLSSAPSSAEEDNLLSTLALPVQTSVERLIPSYSEDDDYDDEEQTLALGDLEEDSNQDVADDWLPKRESGRPARLFICSKCSFTHRTRRKVQQHIQSEHHQTAPVLKRLSVKDRARNQQKSKDSSSEKKKVGGDLEKKKKQKDGVERKRERKKKKDNLENKKQRRCKEPTGEDRRFLSSRVVDKNFPEEETKCPKCEKVFELPNQLKTHMKLHSLKHYCGQCERGFTSTSGYYQHQRLHKRGRLFNCSQCNKGFLCKNSLQQHERLHEGPCSLCGICGKGLSKSGLKRHMQVHKGEKTHLCTTCGKSFFSSGELLLHTRSHTGELPYTCTHCGKGFSTKSHLIIHNRSHTGERPYLCAECPKRFLTLNCLKRHMLSHNGIKPFKCPHCEREFSQQGNLKRHMATHKPDM</sequence>
<dbReference type="InterPro" id="IPR039098">
    <property type="entry name" value="TINF2"/>
</dbReference>
<dbReference type="SUPFAM" id="SSF57667">
    <property type="entry name" value="beta-beta-alpha zinc fingers"/>
    <property type="match status" value="5"/>
</dbReference>
<reference evidence="14" key="1">
    <citation type="submission" date="2023-08" db="EMBL/GenBank/DDBJ databases">
        <authorList>
            <person name="Alioto T."/>
            <person name="Alioto T."/>
            <person name="Gomez Garrido J."/>
        </authorList>
    </citation>
    <scope>NUCLEOTIDE SEQUENCE</scope>
</reference>
<gene>
    <name evidence="14" type="ORF">XNOV1_A025535</name>
</gene>
<dbReference type="PANTHER" id="PTHR15512">
    <property type="entry name" value="TERF1-INTERACTING NUCLEAR FACTOR 2"/>
    <property type="match status" value="1"/>
</dbReference>
<evidence type="ECO:0000256" key="4">
    <source>
        <dbReference type="ARBA" id="ARBA00022737"/>
    </source>
</evidence>
<keyword evidence="10" id="KW-0539">Nucleus</keyword>
<dbReference type="FunFam" id="3.30.160.60:FF:000624">
    <property type="entry name" value="zinc finger protein 697"/>
    <property type="match status" value="1"/>
</dbReference>
<feature type="compositionally biased region" description="Basic and acidic residues" evidence="12">
    <location>
        <begin position="391"/>
        <end position="409"/>
    </location>
</feature>
<feature type="domain" description="C2H2-type" evidence="13">
    <location>
        <begin position="426"/>
        <end position="453"/>
    </location>
</feature>
<dbReference type="SMART" id="SM00355">
    <property type="entry name" value="ZnF_C2H2"/>
    <property type="match status" value="9"/>
</dbReference>
<dbReference type="EMBL" id="OY660867">
    <property type="protein sequence ID" value="CAJ1054870.1"/>
    <property type="molecule type" value="Genomic_DNA"/>
</dbReference>
<feature type="domain" description="C2H2-type" evidence="13">
    <location>
        <begin position="618"/>
        <end position="644"/>
    </location>
</feature>
<evidence type="ECO:0000256" key="1">
    <source>
        <dbReference type="ARBA" id="ARBA00004123"/>
    </source>
</evidence>
<evidence type="ECO:0000313" key="15">
    <source>
        <dbReference type="Proteomes" id="UP001178508"/>
    </source>
</evidence>
<evidence type="ECO:0000313" key="14">
    <source>
        <dbReference type="EMBL" id="CAJ1054870.1"/>
    </source>
</evidence>
<feature type="domain" description="C2H2-type" evidence="13">
    <location>
        <begin position="452"/>
        <end position="479"/>
    </location>
</feature>
<comment type="subcellular location">
    <subcellularLocation>
        <location evidence="1">Nucleus</location>
    </subcellularLocation>
</comment>
<keyword evidence="3" id="KW-0479">Metal-binding</keyword>
<dbReference type="GO" id="GO:0070187">
    <property type="term" value="C:shelterin complex"/>
    <property type="evidence" value="ECO:0007669"/>
    <property type="project" value="InterPro"/>
</dbReference>
<evidence type="ECO:0000256" key="5">
    <source>
        <dbReference type="ARBA" id="ARBA00022771"/>
    </source>
</evidence>
<evidence type="ECO:0000256" key="9">
    <source>
        <dbReference type="ARBA" id="ARBA00023163"/>
    </source>
</evidence>
<keyword evidence="4" id="KW-0677">Repeat</keyword>
<feature type="compositionally biased region" description="Basic and acidic residues" evidence="12">
    <location>
        <begin position="345"/>
        <end position="383"/>
    </location>
</feature>
<dbReference type="CDD" id="cd11657">
    <property type="entry name" value="TIN2_N"/>
    <property type="match status" value="1"/>
</dbReference>
<dbReference type="GO" id="GO:0016233">
    <property type="term" value="P:telomere capping"/>
    <property type="evidence" value="ECO:0007669"/>
    <property type="project" value="InterPro"/>
</dbReference>
<proteinExistence type="inferred from homology"/>
<keyword evidence="7" id="KW-0805">Transcription regulation</keyword>
<comment type="similarity">
    <text evidence="2">Belongs to the krueppel C2H2-type zinc-finger protein family.</text>
</comment>
<dbReference type="PROSITE" id="PS00028">
    <property type="entry name" value="ZINC_FINGER_C2H2_1"/>
    <property type="match status" value="7"/>
</dbReference>
<dbReference type="AlphaFoldDB" id="A0AAV1F1S5"/>
<evidence type="ECO:0000256" key="7">
    <source>
        <dbReference type="ARBA" id="ARBA00023015"/>
    </source>
</evidence>
<evidence type="ECO:0000256" key="2">
    <source>
        <dbReference type="ARBA" id="ARBA00006991"/>
    </source>
</evidence>
<dbReference type="FunFam" id="3.30.160.60:FF:000100">
    <property type="entry name" value="Zinc finger 45-like"/>
    <property type="match status" value="1"/>
</dbReference>
<dbReference type="InterPro" id="IPR036236">
    <property type="entry name" value="Znf_C2H2_sf"/>
</dbReference>
<name>A0AAV1F1S5_XYRNO</name>
<organism evidence="14 15">
    <name type="scientific">Xyrichtys novacula</name>
    <name type="common">Pearly razorfish</name>
    <name type="synonym">Hemipteronotus novacula</name>
    <dbReference type="NCBI Taxonomy" id="13765"/>
    <lineage>
        <taxon>Eukaryota</taxon>
        <taxon>Metazoa</taxon>
        <taxon>Chordata</taxon>
        <taxon>Craniata</taxon>
        <taxon>Vertebrata</taxon>
        <taxon>Euteleostomi</taxon>
        <taxon>Actinopterygii</taxon>
        <taxon>Neopterygii</taxon>
        <taxon>Teleostei</taxon>
        <taxon>Neoteleostei</taxon>
        <taxon>Acanthomorphata</taxon>
        <taxon>Eupercaria</taxon>
        <taxon>Labriformes</taxon>
        <taxon>Labridae</taxon>
        <taxon>Xyrichtys</taxon>
    </lineage>
</organism>
<evidence type="ECO:0000256" key="10">
    <source>
        <dbReference type="ARBA" id="ARBA00023242"/>
    </source>
</evidence>
<keyword evidence="6" id="KW-0862">Zinc</keyword>
<protein>
    <submittedName>
        <fullName evidence="14">Zinc finger protein 2 homolog</fullName>
    </submittedName>
</protein>
<evidence type="ECO:0000256" key="6">
    <source>
        <dbReference type="ARBA" id="ARBA00022833"/>
    </source>
</evidence>
<dbReference type="Gene3D" id="3.30.160.60">
    <property type="entry name" value="Classic Zinc Finger"/>
    <property type="match status" value="6"/>
</dbReference>
<dbReference type="GO" id="GO:1904356">
    <property type="term" value="P:regulation of telomere maintenance via telomere lengthening"/>
    <property type="evidence" value="ECO:0007669"/>
    <property type="project" value="TreeGrafter"/>
</dbReference>
<dbReference type="InterPro" id="IPR029400">
    <property type="entry name" value="TINF2_N"/>
</dbReference>
<keyword evidence="8" id="KW-0238">DNA-binding</keyword>
<dbReference type="PANTHER" id="PTHR15512:SF2">
    <property type="match status" value="1"/>
</dbReference>
<evidence type="ECO:0000256" key="11">
    <source>
        <dbReference type="PROSITE-ProRule" id="PRU00042"/>
    </source>
</evidence>
<dbReference type="GO" id="GO:0045595">
    <property type="term" value="P:regulation of cell differentiation"/>
    <property type="evidence" value="ECO:0007669"/>
    <property type="project" value="UniProtKB-ARBA"/>
</dbReference>